<feature type="compositionally biased region" description="Pro residues" evidence="1">
    <location>
        <begin position="127"/>
        <end position="136"/>
    </location>
</feature>
<feature type="compositionally biased region" description="Low complexity" evidence="1">
    <location>
        <begin position="162"/>
        <end position="183"/>
    </location>
</feature>
<organism evidence="2 3">
    <name type="scientific">Trichosporon asahii var. asahii (strain CBS 8904)</name>
    <name type="common">Yeast</name>
    <dbReference type="NCBI Taxonomy" id="1220162"/>
    <lineage>
        <taxon>Eukaryota</taxon>
        <taxon>Fungi</taxon>
        <taxon>Dikarya</taxon>
        <taxon>Basidiomycota</taxon>
        <taxon>Agaricomycotina</taxon>
        <taxon>Tremellomycetes</taxon>
        <taxon>Trichosporonales</taxon>
        <taxon>Trichosporonaceae</taxon>
        <taxon>Trichosporon</taxon>
    </lineage>
</organism>
<gene>
    <name evidence="2" type="ORF">A1Q2_03822</name>
</gene>
<dbReference type="EMBL" id="AMBO01000309">
    <property type="protein sequence ID" value="EKD01895.1"/>
    <property type="molecule type" value="Genomic_DNA"/>
</dbReference>
<feature type="compositionally biased region" description="Pro residues" evidence="1">
    <location>
        <begin position="305"/>
        <end position="314"/>
    </location>
</feature>
<dbReference type="HOGENOM" id="CLU_957084_0_0_1"/>
<evidence type="ECO:0000313" key="2">
    <source>
        <dbReference type="EMBL" id="EKD01895.1"/>
    </source>
</evidence>
<feature type="compositionally biased region" description="Polar residues" evidence="1">
    <location>
        <begin position="59"/>
        <end position="70"/>
    </location>
</feature>
<name>K1VD38_TRIAC</name>
<dbReference type="InParanoid" id="K1VD38"/>
<feature type="region of interest" description="Disordered" evidence="1">
    <location>
        <begin position="283"/>
        <end position="328"/>
    </location>
</feature>
<proteinExistence type="predicted"/>
<feature type="compositionally biased region" description="Polar residues" evidence="1">
    <location>
        <begin position="317"/>
        <end position="327"/>
    </location>
</feature>
<feature type="region of interest" description="Disordered" evidence="1">
    <location>
        <begin position="59"/>
        <end position="214"/>
    </location>
</feature>
<evidence type="ECO:0000313" key="3">
    <source>
        <dbReference type="Proteomes" id="UP000006757"/>
    </source>
</evidence>
<dbReference type="Proteomes" id="UP000006757">
    <property type="component" value="Unassembled WGS sequence"/>
</dbReference>
<feature type="compositionally biased region" description="Low complexity" evidence="1">
    <location>
        <begin position="137"/>
        <end position="147"/>
    </location>
</feature>
<comment type="caution">
    <text evidence="2">The sequence shown here is derived from an EMBL/GenBank/DDBJ whole genome shotgun (WGS) entry which is preliminary data.</text>
</comment>
<dbReference type="AlphaFoldDB" id="K1VD38"/>
<feature type="compositionally biased region" description="Basic residues" evidence="1">
    <location>
        <begin position="290"/>
        <end position="303"/>
    </location>
</feature>
<sequence length="338" mass="37073">MPPFSTYPPWFSLSQRKKKPRQEQDTPRYRKRKDMISAPQPSSLPLLFATDSVGHVKTQWGTSLAEQSAHQHAPLPTPRQTPRQTPDKVTPAQPPVVNGKSYGTLVGGRKRKPVLKLNTDESEWHPPQSPFDPRPPSSGCSSPASARDLPLSEASQRRRSPPARLSPRSNSRTPSGSSSSQNSPPVPPRPQRRIVSVSAGPPSYIPPPSTFSSLGPRPISAFPVSSRPAAGLAGRPTSLPADTADIYNFFLGNNVTRKRVDFHEISPRDMRDLATDARSNKRAFAGPAHSHTHTHEHRRKTVKPRVPPAIPPKPMMTTRQASNSPSSVDKVWFATKVA</sequence>
<protein>
    <submittedName>
        <fullName evidence="2">Uncharacterized protein</fullName>
    </submittedName>
</protein>
<accession>K1VD38</accession>
<feature type="region of interest" description="Disordered" evidence="1">
    <location>
        <begin position="1"/>
        <end position="46"/>
    </location>
</feature>
<reference evidence="2 3" key="1">
    <citation type="journal article" date="2012" name="Eukaryot. Cell">
        <title>Genome sequence of the Trichosporon asahii environmental strain CBS 8904.</title>
        <authorList>
            <person name="Yang R.Y."/>
            <person name="Li H.T."/>
            <person name="Zhu H."/>
            <person name="Zhou G.P."/>
            <person name="Wang M."/>
            <person name="Wang L."/>
        </authorList>
    </citation>
    <scope>NUCLEOTIDE SEQUENCE [LARGE SCALE GENOMIC DNA]</scope>
    <source>
        <strain evidence="2 3">CBS 8904</strain>
    </source>
</reference>
<evidence type="ECO:0000256" key="1">
    <source>
        <dbReference type="SAM" id="MobiDB-lite"/>
    </source>
</evidence>
<keyword evidence="3" id="KW-1185">Reference proteome</keyword>